<dbReference type="SMART" id="SM00487">
    <property type="entry name" value="DEXDc"/>
    <property type="match status" value="1"/>
</dbReference>
<keyword evidence="7" id="KW-1185">Reference proteome</keyword>
<keyword evidence="6" id="KW-0547">Nucleotide-binding</keyword>
<dbReference type="InterPro" id="IPR014001">
    <property type="entry name" value="Helicase_ATP-bd"/>
</dbReference>
<dbReference type="Pfam" id="PF00176">
    <property type="entry name" value="SNF2-rel_dom"/>
    <property type="match status" value="1"/>
</dbReference>
<sequence>MSGSNGWQGALSNDAVIAMAGHETYARGMVYARRGNVSGVEFDSATKTLTASVRGSGGHTYRTVVGLNDADPRRGTIPFGRCSCPVARDCKHAVAVLITARGLDGLVRSLDRPEWEQVLTRLSTAPDPTPSDVGTALGIEFEVHQRTTYRGQGNITGTETPSLRARPVRRTATGGWVRGGISWDDLDARHLGYPQQQQDLLLQFRFACGPMARYVYGRSPWISFDTVAPRVWSLLEAAPELGLGLIEGRDPIEVGVDHAAVRLDARRLLDGSILLGPVIMIGDRALPPERIGLLGEPAHGLFSHDGGIRLHRLAEPLPRELRQLIIERRSVDIPAADEARFTGEFYPQVRRKAPIVSSDGSVELPEVAPPTPELTVRYEPGHRLRLQWRWVYQVAGAAQRFDFDEPVRQPTVRDPAAEARAVGELPLPYDRIPELALRKGKLMPASTVELAGMAAAIFSAEVIDELEQAGVTVIIEGDRLDYRPSESDPLVSLETTSETSDWFDLRIDVSIDGEQVPFEELFAGLARGDEYLILETGVYVELNRPEFTRLAELIDEARAIIDTDDEPGTIRVSRLAVSVWEELVGLGVVLDQSDRWATAVRELTTVAEGDSEPPAGLEATMRPYQLEGYRWLTTLWRNGLGGILADDMGLGKTMQALALICRARQQDDDRDHGPWLVIAPTSVVGNWAREAATFAPGLRVVAVEKTEGKSRTPLTETIAGADLVITSYTLLRIDAEAYAEAGWSGMILDEAQFVKNHRARTYAAARRVRCSVKLAITGTPLENSLMDLWSLLSIVAPGMFPHPDRFAEYYRRPIERGEDPERLSRLRRRIRPLMLRRTKESVALDLPPKIEQVLDVVLQPKQLRIYQTHLQRERQKVLGLVDDLDSNRFTILSSITKLRQLSLDPGLVDPEYADVGSSKIDLLTEQLSEVIAEGHRALVFSQFTGFLKLIKERLDGDGIGYGYLDGSTRKRDAEIERFTSGEVPVFLISLKAGGFGLNLTQADYCFVLDPWWNPAAEAQAVDRAHRIGQTRSVMVYRMVARDTIEEKVMALKERKAELFDAVLGGDTMSAAGLTADDIRDLFAG</sequence>
<evidence type="ECO:0000259" key="3">
    <source>
        <dbReference type="PROSITE" id="PS50966"/>
    </source>
</evidence>
<organism evidence="6 7">
    <name type="scientific">Microlunatus parietis</name>
    <dbReference type="NCBI Taxonomy" id="682979"/>
    <lineage>
        <taxon>Bacteria</taxon>
        <taxon>Bacillati</taxon>
        <taxon>Actinomycetota</taxon>
        <taxon>Actinomycetes</taxon>
        <taxon>Propionibacteriales</taxon>
        <taxon>Propionibacteriaceae</taxon>
        <taxon>Microlunatus</taxon>
    </lineage>
</organism>
<proteinExistence type="predicted"/>
<dbReference type="PANTHER" id="PTHR10799">
    <property type="entry name" value="SNF2/RAD54 HELICASE FAMILY"/>
    <property type="match status" value="1"/>
</dbReference>
<comment type="caution">
    <text evidence="6">The sequence shown here is derived from an EMBL/GenBank/DDBJ whole genome shotgun (WGS) entry which is preliminary data.</text>
</comment>
<dbReference type="PROSITE" id="PS51192">
    <property type="entry name" value="HELICASE_ATP_BIND_1"/>
    <property type="match status" value="1"/>
</dbReference>
<dbReference type="Proteomes" id="UP000569914">
    <property type="component" value="Unassembled WGS sequence"/>
</dbReference>
<dbReference type="Gene3D" id="3.40.50.300">
    <property type="entry name" value="P-loop containing nucleotide triphosphate hydrolases"/>
    <property type="match status" value="1"/>
</dbReference>
<dbReference type="Gene3D" id="3.40.50.10810">
    <property type="entry name" value="Tandem AAA-ATPase domain"/>
    <property type="match status" value="1"/>
</dbReference>
<dbReference type="InterPro" id="IPR001650">
    <property type="entry name" value="Helicase_C-like"/>
</dbReference>
<dbReference type="SUPFAM" id="SSF52540">
    <property type="entry name" value="P-loop containing nucleoside triphosphate hydrolases"/>
    <property type="match status" value="2"/>
</dbReference>
<evidence type="ECO:0000259" key="5">
    <source>
        <dbReference type="PROSITE" id="PS51194"/>
    </source>
</evidence>
<evidence type="ECO:0000256" key="2">
    <source>
        <dbReference type="PROSITE-ProRule" id="PRU00325"/>
    </source>
</evidence>
<evidence type="ECO:0000313" key="7">
    <source>
        <dbReference type="Proteomes" id="UP000569914"/>
    </source>
</evidence>
<dbReference type="InterPro" id="IPR000330">
    <property type="entry name" value="SNF2_N"/>
</dbReference>
<dbReference type="InterPro" id="IPR007527">
    <property type="entry name" value="Znf_SWIM"/>
</dbReference>
<accession>A0A7Y9I5H9</accession>
<evidence type="ECO:0000256" key="1">
    <source>
        <dbReference type="ARBA" id="ARBA00022801"/>
    </source>
</evidence>
<dbReference type="InterPro" id="IPR038718">
    <property type="entry name" value="SNF2-like_sf"/>
</dbReference>
<reference evidence="6 7" key="1">
    <citation type="submission" date="2020-07" db="EMBL/GenBank/DDBJ databases">
        <title>Sequencing the genomes of 1000 actinobacteria strains.</title>
        <authorList>
            <person name="Klenk H.-P."/>
        </authorList>
    </citation>
    <scope>NUCLEOTIDE SEQUENCE [LARGE SCALE GENOMIC DNA]</scope>
    <source>
        <strain evidence="6 7">DSM 22083</strain>
    </source>
</reference>
<dbReference type="CDD" id="cd18793">
    <property type="entry name" value="SF2_C_SNF"/>
    <property type="match status" value="1"/>
</dbReference>
<dbReference type="GO" id="GO:0008270">
    <property type="term" value="F:zinc ion binding"/>
    <property type="evidence" value="ECO:0007669"/>
    <property type="project" value="UniProtKB-KW"/>
</dbReference>
<dbReference type="AlphaFoldDB" id="A0A7Y9I5H9"/>
<feature type="domain" description="Helicase ATP-binding" evidence="4">
    <location>
        <begin position="633"/>
        <end position="798"/>
    </location>
</feature>
<keyword evidence="2" id="KW-0862">Zinc</keyword>
<dbReference type="GO" id="GO:0004386">
    <property type="term" value="F:helicase activity"/>
    <property type="evidence" value="ECO:0007669"/>
    <property type="project" value="UniProtKB-KW"/>
</dbReference>
<dbReference type="EMBL" id="JACCBU010000001">
    <property type="protein sequence ID" value="NYE70668.1"/>
    <property type="molecule type" value="Genomic_DNA"/>
</dbReference>
<keyword evidence="2" id="KW-0479">Metal-binding</keyword>
<protein>
    <submittedName>
        <fullName evidence="6">Superfamily II DNA or RNA helicase</fullName>
    </submittedName>
</protein>
<evidence type="ECO:0000259" key="4">
    <source>
        <dbReference type="PROSITE" id="PS51192"/>
    </source>
</evidence>
<dbReference type="PROSITE" id="PS50966">
    <property type="entry name" value="ZF_SWIM"/>
    <property type="match status" value="1"/>
</dbReference>
<dbReference type="SMART" id="SM00490">
    <property type="entry name" value="HELICc"/>
    <property type="match status" value="1"/>
</dbReference>
<dbReference type="Pfam" id="PF04434">
    <property type="entry name" value="SWIM"/>
    <property type="match status" value="1"/>
</dbReference>
<dbReference type="GO" id="GO:0005524">
    <property type="term" value="F:ATP binding"/>
    <property type="evidence" value="ECO:0007669"/>
    <property type="project" value="InterPro"/>
</dbReference>
<dbReference type="InterPro" id="IPR027417">
    <property type="entry name" value="P-loop_NTPase"/>
</dbReference>
<keyword evidence="6" id="KW-0347">Helicase</keyword>
<dbReference type="InterPro" id="IPR049730">
    <property type="entry name" value="SNF2/RAD54-like_C"/>
</dbReference>
<keyword evidence="1" id="KW-0378">Hydrolase</keyword>
<gene>
    <name evidence="6" type="ORF">BKA15_001997</name>
</gene>
<dbReference type="PROSITE" id="PS51194">
    <property type="entry name" value="HELICASE_CTER"/>
    <property type="match status" value="1"/>
</dbReference>
<dbReference type="RefSeq" id="WP_218871175.1">
    <property type="nucleotide sequence ID" value="NZ_JACCBU010000001.1"/>
</dbReference>
<keyword evidence="6" id="KW-0067">ATP-binding</keyword>
<name>A0A7Y9I5H9_9ACTN</name>
<dbReference type="Pfam" id="PF00271">
    <property type="entry name" value="Helicase_C"/>
    <property type="match status" value="1"/>
</dbReference>
<feature type="domain" description="Helicase C-terminal" evidence="5">
    <location>
        <begin position="922"/>
        <end position="1074"/>
    </location>
</feature>
<evidence type="ECO:0000313" key="6">
    <source>
        <dbReference type="EMBL" id="NYE70668.1"/>
    </source>
</evidence>
<dbReference type="GO" id="GO:0016787">
    <property type="term" value="F:hydrolase activity"/>
    <property type="evidence" value="ECO:0007669"/>
    <property type="project" value="UniProtKB-KW"/>
</dbReference>
<keyword evidence="2" id="KW-0863">Zinc-finger</keyword>
<feature type="domain" description="SWIM-type" evidence="3">
    <location>
        <begin position="61"/>
        <end position="101"/>
    </location>
</feature>